<sequence length="31" mass="3382">RDKKLHHVLPRATPSVWGNPTEICVGGNAEV</sequence>
<organism evidence="1 2">
    <name type="scientific">Candidatus Methanoperedens nitratireducens</name>
    <dbReference type="NCBI Taxonomy" id="1392998"/>
    <lineage>
        <taxon>Archaea</taxon>
        <taxon>Methanobacteriati</taxon>
        <taxon>Methanobacteriota</taxon>
        <taxon>Stenosarchaea group</taxon>
        <taxon>Methanomicrobia</taxon>
        <taxon>Methanosarcinales</taxon>
        <taxon>ANME-2 cluster</taxon>
        <taxon>Candidatus Methanoperedentaceae</taxon>
        <taxon>Candidatus Methanoperedens</taxon>
    </lineage>
</organism>
<evidence type="ECO:0000313" key="2">
    <source>
        <dbReference type="Proteomes" id="UP000050360"/>
    </source>
</evidence>
<proteinExistence type="predicted"/>
<feature type="non-terminal residue" evidence="1">
    <location>
        <position position="1"/>
    </location>
</feature>
<protein>
    <submittedName>
        <fullName evidence="1">Uncharacterized protein</fullName>
    </submittedName>
</protein>
<comment type="caution">
    <text evidence="1">The sequence shown here is derived from an EMBL/GenBank/DDBJ whole genome shotgun (WGS) entry which is preliminary data.</text>
</comment>
<gene>
    <name evidence="1" type="ORF">MPEBLZ_00958</name>
</gene>
<dbReference type="AlphaFoldDB" id="A0A0P8E2B8"/>
<reference evidence="1 2" key="1">
    <citation type="submission" date="2015-09" db="EMBL/GenBank/DDBJ databases">
        <title>A metagenomics-based metabolic model of nitrate-dependent anaerobic oxidation of methane by Methanoperedens-like archaea.</title>
        <authorList>
            <person name="Arshad A."/>
            <person name="Speth D.R."/>
            <person name="De Graaf R.M."/>
            <person name="Op Den Camp H.J."/>
            <person name="Jetten M.S."/>
            <person name="Welte C.U."/>
        </authorList>
    </citation>
    <scope>NUCLEOTIDE SEQUENCE [LARGE SCALE GENOMIC DNA]</scope>
</reference>
<accession>A0A0P8E2B8</accession>
<evidence type="ECO:0000313" key="1">
    <source>
        <dbReference type="EMBL" id="KPQ44461.1"/>
    </source>
</evidence>
<name>A0A0P8E2B8_9EURY</name>
<dbReference type="Proteomes" id="UP000050360">
    <property type="component" value="Unassembled WGS sequence"/>
</dbReference>
<dbReference type="EMBL" id="LKCM01000082">
    <property type="protein sequence ID" value="KPQ44461.1"/>
    <property type="molecule type" value="Genomic_DNA"/>
</dbReference>